<evidence type="ECO:0000256" key="9">
    <source>
        <dbReference type="RuleBase" id="RU000682"/>
    </source>
</evidence>
<dbReference type="InterPro" id="IPR020479">
    <property type="entry name" value="HD_metazoa"/>
</dbReference>
<organism evidence="12 13">
    <name type="scientific">Austrofundulus limnaeus</name>
    <name type="common">Annual killifish</name>
    <dbReference type="NCBI Taxonomy" id="52670"/>
    <lineage>
        <taxon>Eukaryota</taxon>
        <taxon>Metazoa</taxon>
        <taxon>Chordata</taxon>
        <taxon>Craniata</taxon>
        <taxon>Vertebrata</taxon>
        <taxon>Euteleostomi</taxon>
        <taxon>Actinopterygii</taxon>
        <taxon>Neopterygii</taxon>
        <taxon>Teleostei</taxon>
        <taxon>Neoteleostei</taxon>
        <taxon>Acanthomorphata</taxon>
        <taxon>Ovalentaria</taxon>
        <taxon>Atherinomorphae</taxon>
        <taxon>Cyprinodontiformes</taxon>
        <taxon>Rivulidae</taxon>
        <taxon>Austrofundulus</taxon>
    </lineage>
</organism>
<feature type="compositionally biased region" description="Basic and acidic residues" evidence="10">
    <location>
        <begin position="64"/>
        <end position="91"/>
    </location>
</feature>
<dbReference type="GO" id="GO:0000981">
    <property type="term" value="F:DNA-binding transcription factor activity, RNA polymerase II-specific"/>
    <property type="evidence" value="ECO:0007669"/>
    <property type="project" value="InterPro"/>
</dbReference>
<dbReference type="InParanoid" id="A0A2I4CPT1"/>
<evidence type="ECO:0000256" key="7">
    <source>
        <dbReference type="ARBA" id="ARBA00023242"/>
    </source>
</evidence>
<dbReference type="GO" id="GO:0000978">
    <property type="term" value="F:RNA polymerase II cis-regulatory region sequence-specific DNA binding"/>
    <property type="evidence" value="ECO:0007669"/>
    <property type="project" value="TreeGrafter"/>
</dbReference>
<name>A0A2I4CPT1_AUSLI</name>
<accession>A0A2I4CPT1</accession>
<evidence type="ECO:0000256" key="2">
    <source>
        <dbReference type="ARBA" id="ARBA00022473"/>
    </source>
</evidence>
<evidence type="ECO:0000256" key="8">
    <source>
        <dbReference type="PROSITE-ProRule" id="PRU00108"/>
    </source>
</evidence>
<feature type="domain" description="Homeobox" evidence="11">
    <location>
        <begin position="123"/>
        <end position="183"/>
    </location>
</feature>
<dbReference type="CTD" id="503746"/>
<feature type="region of interest" description="Disordered" evidence="10">
    <location>
        <begin position="47"/>
        <end position="134"/>
    </location>
</feature>
<proteinExistence type="predicted"/>
<dbReference type="SUPFAM" id="SSF46689">
    <property type="entry name" value="Homeodomain-like"/>
    <property type="match status" value="1"/>
</dbReference>
<keyword evidence="3" id="KW-0805">Transcription regulation</keyword>
<dbReference type="SMART" id="SM00389">
    <property type="entry name" value="HOX"/>
    <property type="match status" value="1"/>
</dbReference>
<keyword evidence="12" id="KW-1185">Reference proteome</keyword>
<dbReference type="KEGG" id="alim:106530537"/>
<dbReference type="PROSITE" id="PS00027">
    <property type="entry name" value="HOMEOBOX_1"/>
    <property type="match status" value="1"/>
</dbReference>
<dbReference type="CDD" id="cd00086">
    <property type="entry name" value="homeodomain"/>
    <property type="match status" value="1"/>
</dbReference>
<comment type="subcellular location">
    <subcellularLocation>
        <location evidence="1 8 9">Nucleus</location>
    </subcellularLocation>
</comment>
<evidence type="ECO:0000256" key="10">
    <source>
        <dbReference type="SAM" id="MobiDB-lite"/>
    </source>
</evidence>
<dbReference type="InterPro" id="IPR001356">
    <property type="entry name" value="HD"/>
</dbReference>
<dbReference type="Proteomes" id="UP000192220">
    <property type="component" value="Unplaced"/>
</dbReference>
<protein>
    <submittedName>
        <fullName evidence="13">NK3 homeobox 3</fullName>
    </submittedName>
</protein>
<dbReference type="PRINTS" id="PR00024">
    <property type="entry name" value="HOMEOBOX"/>
</dbReference>
<dbReference type="Pfam" id="PF00046">
    <property type="entry name" value="Homeodomain"/>
    <property type="match status" value="1"/>
</dbReference>
<gene>
    <name evidence="13" type="primary">nkx3.3</name>
</gene>
<dbReference type="RefSeq" id="XP_013881987.1">
    <property type="nucleotide sequence ID" value="XM_014026533.1"/>
</dbReference>
<keyword evidence="7 8" id="KW-0539">Nucleus</keyword>
<keyword evidence="4 8" id="KW-0238">DNA-binding</keyword>
<dbReference type="InterPro" id="IPR009057">
    <property type="entry name" value="Homeodomain-like_sf"/>
</dbReference>
<dbReference type="PANTHER" id="PTHR24340:SF73">
    <property type="entry name" value="HOMEOBOX PROTEIN BAGPIPE-RELATED"/>
    <property type="match status" value="1"/>
</dbReference>
<evidence type="ECO:0000256" key="1">
    <source>
        <dbReference type="ARBA" id="ARBA00004123"/>
    </source>
</evidence>
<dbReference type="AlphaFoldDB" id="A0A2I4CPT1"/>
<feature type="compositionally biased region" description="Basic residues" evidence="10">
    <location>
        <begin position="120"/>
        <end position="129"/>
    </location>
</feature>
<feature type="DNA-binding region" description="Homeobox" evidence="8">
    <location>
        <begin position="125"/>
        <end position="184"/>
    </location>
</feature>
<evidence type="ECO:0000313" key="13">
    <source>
        <dbReference type="RefSeq" id="XP_013881987.1"/>
    </source>
</evidence>
<dbReference type="Gene3D" id="1.10.10.60">
    <property type="entry name" value="Homeodomain-like"/>
    <property type="match status" value="1"/>
</dbReference>
<evidence type="ECO:0000256" key="4">
    <source>
        <dbReference type="ARBA" id="ARBA00023125"/>
    </source>
</evidence>
<dbReference type="GO" id="GO:0005634">
    <property type="term" value="C:nucleus"/>
    <property type="evidence" value="ECO:0007669"/>
    <property type="project" value="UniProtKB-SubCell"/>
</dbReference>
<evidence type="ECO:0000313" key="12">
    <source>
        <dbReference type="Proteomes" id="UP000192220"/>
    </source>
</evidence>
<dbReference type="InterPro" id="IPR050394">
    <property type="entry name" value="Homeobox_NK-like"/>
</dbReference>
<dbReference type="OrthoDB" id="6159439at2759"/>
<keyword evidence="5 8" id="KW-0371">Homeobox</keyword>
<reference evidence="13" key="1">
    <citation type="submission" date="2025-08" db="UniProtKB">
        <authorList>
            <consortium name="RefSeq"/>
        </authorList>
    </citation>
    <scope>IDENTIFICATION</scope>
    <source>
        <strain evidence="13">Quisiro</strain>
        <tissue evidence="13">Liver</tissue>
    </source>
</reference>
<keyword evidence="6" id="KW-0804">Transcription</keyword>
<keyword evidence="2" id="KW-0217">Developmental protein</keyword>
<dbReference type="PANTHER" id="PTHR24340">
    <property type="entry name" value="HOMEOBOX PROTEIN NKX"/>
    <property type="match status" value="1"/>
</dbReference>
<evidence type="ECO:0000259" key="11">
    <source>
        <dbReference type="PROSITE" id="PS50071"/>
    </source>
</evidence>
<dbReference type="GO" id="GO:0030154">
    <property type="term" value="P:cell differentiation"/>
    <property type="evidence" value="ECO:0007669"/>
    <property type="project" value="TreeGrafter"/>
</dbReference>
<dbReference type="InterPro" id="IPR017970">
    <property type="entry name" value="Homeobox_CS"/>
</dbReference>
<evidence type="ECO:0000256" key="6">
    <source>
        <dbReference type="ARBA" id="ARBA00023163"/>
    </source>
</evidence>
<dbReference type="FunCoup" id="A0A2I4CPT1">
    <property type="interactions" value="1"/>
</dbReference>
<dbReference type="PROSITE" id="PS50071">
    <property type="entry name" value="HOMEOBOX_2"/>
    <property type="match status" value="1"/>
</dbReference>
<evidence type="ECO:0000256" key="5">
    <source>
        <dbReference type="ARBA" id="ARBA00023155"/>
    </source>
</evidence>
<sequence>MTLRFSSFSIKDILGGRDVRGDPGTVATSAGELCAQTRHLRAGWDNSILPRRLPPDPRVFSGDLRSHRCQEEDRGNDDLRGDPADHAERNRGQKQQVDAGKDGRHHRGDALSCSPEAHRCRPAAKKRSRAAFSHAQVHELERRFRTQRYLSGPERADLAGALKLTETQVKIWFQNRRYKTKRREMAADLVALSSPKTVAVKVLVRNESKDHRVVHLPTTGSLYQDFQYHPYLCYQPCSTDMF</sequence>
<evidence type="ECO:0000256" key="3">
    <source>
        <dbReference type="ARBA" id="ARBA00023015"/>
    </source>
</evidence>